<dbReference type="AlphaFoldDB" id="A0A238LIR2"/>
<reference evidence="2 3" key="1">
    <citation type="submission" date="2017-05" db="EMBL/GenBank/DDBJ databases">
        <authorList>
            <person name="Song R."/>
            <person name="Chenine A.L."/>
            <person name="Ruprecht R.M."/>
        </authorList>
    </citation>
    <scope>NUCLEOTIDE SEQUENCE [LARGE SCALE GENOMIC DNA]</scope>
    <source>
        <strain evidence="2 3">CECT 8899</strain>
    </source>
</reference>
<name>A0A238LIR2_9RHOB</name>
<feature type="signal peptide" evidence="1">
    <location>
        <begin position="1"/>
        <end position="26"/>
    </location>
</feature>
<evidence type="ECO:0000256" key="1">
    <source>
        <dbReference type="SAM" id="SignalP"/>
    </source>
</evidence>
<protein>
    <submittedName>
        <fullName evidence="2">Uncharacterized protein</fullName>
    </submittedName>
</protein>
<accession>A0A238LIR2</accession>
<dbReference type="PROSITE" id="PS51257">
    <property type="entry name" value="PROKAR_LIPOPROTEIN"/>
    <property type="match status" value="1"/>
</dbReference>
<evidence type="ECO:0000313" key="2">
    <source>
        <dbReference type="EMBL" id="SMY09285.1"/>
    </source>
</evidence>
<evidence type="ECO:0000313" key="3">
    <source>
        <dbReference type="Proteomes" id="UP000201613"/>
    </source>
</evidence>
<sequence>MTPRYQAQASVLVVLGCGILPAIPLAQTSDGGGLTAALTVSESLEATRNLALTPDGTDTTLQSVTTLGFAMQSETQTQVFAFDAGLGLRASATSGDTDFGLGDRSLSLSYGLEGVRSSLGLSAAASQADVEFFRPLSDFIDGDTIIQPSSFDDLTGTGTRTDLRFAASLSMMDDAPFGLLLDASYGSTLYQDTTDPDLVDSTQFALGLDARFDISPVTQIKTGLRYSEFSDDDGTESDSVTLTAGAVFTQPAGTLGFNLSATPGDDGTQLGFAVSRQIELPDGTLGGNVGVVLTPSDETILTGGLNYSVERAAGTLSASFDHSVATAAGATGDVTTALSLQGSTALSPDVTASLRAGYARYEEADVDGVTSVADLSASVSYALSPDWSLSAGASYLLRDPSDGDRASAQTLSLTVSRLFDVRN</sequence>
<dbReference type="OrthoDB" id="7756354at2"/>
<dbReference type="RefSeq" id="WP_133065060.1">
    <property type="nucleotide sequence ID" value="NZ_FXZK01000008.1"/>
</dbReference>
<keyword evidence="3" id="KW-1185">Reference proteome</keyword>
<keyword evidence="1" id="KW-0732">Signal</keyword>
<feature type="chain" id="PRO_5012850811" evidence="1">
    <location>
        <begin position="27"/>
        <end position="423"/>
    </location>
</feature>
<dbReference type="Proteomes" id="UP000201613">
    <property type="component" value="Unassembled WGS sequence"/>
</dbReference>
<gene>
    <name evidence="2" type="ORF">LOM8899_03450</name>
</gene>
<organism evidence="2 3">
    <name type="scientific">Flavimaricola marinus</name>
    <dbReference type="NCBI Taxonomy" id="1819565"/>
    <lineage>
        <taxon>Bacteria</taxon>
        <taxon>Pseudomonadati</taxon>
        <taxon>Pseudomonadota</taxon>
        <taxon>Alphaproteobacteria</taxon>
        <taxon>Rhodobacterales</taxon>
        <taxon>Paracoccaceae</taxon>
        <taxon>Flavimaricola</taxon>
    </lineage>
</organism>
<dbReference type="SUPFAM" id="SSF56935">
    <property type="entry name" value="Porins"/>
    <property type="match status" value="1"/>
</dbReference>
<dbReference type="EMBL" id="FXZK01000008">
    <property type="protein sequence ID" value="SMY09285.1"/>
    <property type="molecule type" value="Genomic_DNA"/>
</dbReference>
<proteinExistence type="predicted"/>